<dbReference type="SUPFAM" id="SSF53098">
    <property type="entry name" value="Ribonuclease H-like"/>
    <property type="match status" value="1"/>
</dbReference>
<dbReference type="STRING" id="4533.J3MVG9"/>
<reference evidence="1" key="2">
    <citation type="submission" date="2013-04" db="UniProtKB">
        <authorList>
            <consortium name="EnsemblPlants"/>
        </authorList>
    </citation>
    <scope>IDENTIFICATION</scope>
</reference>
<dbReference type="eggNOG" id="ENOG502QUNQ">
    <property type="taxonomic scope" value="Eukaryota"/>
</dbReference>
<dbReference type="InterPro" id="IPR012337">
    <property type="entry name" value="RNaseH-like_sf"/>
</dbReference>
<name>J3MVG9_ORYBR</name>
<dbReference type="OMA" id="APGHERN"/>
<evidence type="ECO:0008006" key="3">
    <source>
        <dbReference type="Google" id="ProtNLM"/>
    </source>
</evidence>
<organism evidence="1">
    <name type="scientific">Oryza brachyantha</name>
    <name type="common">malo sina</name>
    <dbReference type="NCBI Taxonomy" id="4533"/>
    <lineage>
        <taxon>Eukaryota</taxon>
        <taxon>Viridiplantae</taxon>
        <taxon>Streptophyta</taxon>
        <taxon>Embryophyta</taxon>
        <taxon>Tracheophyta</taxon>
        <taxon>Spermatophyta</taxon>
        <taxon>Magnoliopsida</taxon>
        <taxon>Liliopsida</taxon>
        <taxon>Poales</taxon>
        <taxon>Poaceae</taxon>
        <taxon>BOP clade</taxon>
        <taxon>Oryzoideae</taxon>
        <taxon>Oryzeae</taxon>
        <taxon>Oryzinae</taxon>
        <taxon>Oryza</taxon>
    </lineage>
</organism>
<dbReference type="AlphaFoldDB" id="J3MVG9"/>
<evidence type="ECO:0000313" key="1">
    <source>
        <dbReference type="EnsemblPlants" id="OB08G31000.1"/>
    </source>
</evidence>
<evidence type="ECO:0000313" key="2">
    <source>
        <dbReference type="Proteomes" id="UP000006038"/>
    </source>
</evidence>
<keyword evidence="2" id="KW-1185">Reference proteome</keyword>
<protein>
    <recommendedName>
        <fullName evidence="3">HAT C-terminal dimerisation domain-containing protein</fullName>
    </recommendedName>
</protein>
<accession>J3MVG9</accession>
<dbReference type="Proteomes" id="UP000006038">
    <property type="component" value="Chromosome 8"/>
</dbReference>
<dbReference type="Gramene" id="OB08G31000.1">
    <property type="protein sequence ID" value="OB08G31000.1"/>
    <property type="gene ID" value="OB08G31000"/>
</dbReference>
<proteinExistence type="predicted"/>
<dbReference type="HOGENOM" id="CLU_016471_1_2_1"/>
<sequence length="230" mass="26135">MEICLKASQPLRVALRIADGDETPAAPKIMAAMDHARSSISDALKDKPMLLNEVLECHNQMEQKLYGAALYLNPDKFFAIREKRQAARLRSMFNDVVWKMVIDEDEPTKIIRQADDGDCFSKPLAIRDRDKKNPILWWGAYGGLTFELAKRIISLCCSASGCERNWSAFAHMSNRFQKTRQLGSKGKRCNLLLLEEFQRENEWVDDNCDLVHAADDDLNWANVDKAIGAT</sequence>
<reference evidence="1" key="1">
    <citation type="journal article" date="2013" name="Nat. Commun.">
        <title>Whole-genome sequencing of Oryza brachyantha reveals mechanisms underlying Oryza genome evolution.</title>
        <authorList>
            <person name="Chen J."/>
            <person name="Huang Q."/>
            <person name="Gao D."/>
            <person name="Wang J."/>
            <person name="Lang Y."/>
            <person name="Liu T."/>
            <person name="Li B."/>
            <person name="Bai Z."/>
            <person name="Luis Goicoechea J."/>
            <person name="Liang C."/>
            <person name="Chen C."/>
            <person name="Zhang W."/>
            <person name="Sun S."/>
            <person name="Liao Y."/>
            <person name="Zhang X."/>
            <person name="Yang L."/>
            <person name="Song C."/>
            <person name="Wang M."/>
            <person name="Shi J."/>
            <person name="Liu G."/>
            <person name="Liu J."/>
            <person name="Zhou H."/>
            <person name="Zhou W."/>
            <person name="Yu Q."/>
            <person name="An N."/>
            <person name="Chen Y."/>
            <person name="Cai Q."/>
            <person name="Wang B."/>
            <person name="Liu B."/>
            <person name="Min J."/>
            <person name="Huang Y."/>
            <person name="Wu H."/>
            <person name="Li Z."/>
            <person name="Zhang Y."/>
            <person name="Yin Y."/>
            <person name="Song W."/>
            <person name="Jiang J."/>
            <person name="Jackson S.A."/>
            <person name="Wing R.A."/>
            <person name="Wang J."/>
            <person name="Chen M."/>
        </authorList>
    </citation>
    <scope>NUCLEOTIDE SEQUENCE [LARGE SCALE GENOMIC DNA]</scope>
    <source>
        <strain evidence="1">cv. IRGC 101232</strain>
    </source>
</reference>
<dbReference type="EnsemblPlants" id="OB08G31000.1">
    <property type="protein sequence ID" value="OB08G31000.1"/>
    <property type="gene ID" value="OB08G31000"/>
</dbReference>